<gene>
    <name evidence="6" type="ORF">ACHAWU_007730</name>
</gene>
<evidence type="ECO:0000256" key="2">
    <source>
        <dbReference type="ARBA" id="ARBA00005988"/>
    </source>
</evidence>
<feature type="compositionally biased region" description="Low complexity" evidence="4">
    <location>
        <begin position="626"/>
        <end position="638"/>
    </location>
</feature>
<evidence type="ECO:0000256" key="3">
    <source>
        <dbReference type="PROSITE-ProRule" id="PRU01379"/>
    </source>
</evidence>
<dbReference type="SUPFAM" id="SSF53187">
    <property type="entry name" value="Zn-dependent exopeptidases"/>
    <property type="match status" value="1"/>
</dbReference>
<feature type="compositionally biased region" description="Polar residues" evidence="4">
    <location>
        <begin position="639"/>
        <end position="666"/>
    </location>
</feature>
<feature type="compositionally biased region" description="Low complexity" evidence="4">
    <location>
        <begin position="597"/>
        <end position="610"/>
    </location>
</feature>
<organism evidence="6 7">
    <name type="scientific">Discostella pseudostelligera</name>
    <dbReference type="NCBI Taxonomy" id="259834"/>
    <lineage>
        <taxon>Eukaryota</taxon>
        <taxon>Sar</taxon>
        <taxon>Stramenopiles</taxon>
        <taxon>Ochrophyta</taxon>
        <taxon>Bacillariophyta</taxon>
        <taxon>Coscinodiscophyceae</taxon>
        <taxon>Thalassiosirophycidae</taxon>
        <taxon>Stephanodiscales</taxon>
        <taxon>Stephanodiscaceae</taxon>
        <taxon>Discostella</taxon>
    </lineage>
</organism>
<dbReference type="Pfam" id="PF00246">
    <property type="entry name" value="Peptidase_M14"/>
    <property type="match status" value="1"/>
</dbReference>
<dbReference type="EMBL" id="JALLBG020000287">
    <property type="protein sequence ID" value="KAL3756889.1"/>
    <property type="molecule type" value="Genomic_DNA"/>
</dbReference>
<evidence type="ECO:0000256" key="1">
    <source>
        <dbReference type="ARBA" id="ARBA00001947"/>
    </source>
</evidence>
<evidence type="ECO:0000256" key="4">
    <source>
        <dbReference type="SAM" id="MobiDB-lite"/>
    </source>
</evidence>
<evidence type="ECO:0000313" key="7">
    <source>
        <dbReference type="Proteomes" id="UP001530293"/>
    </source>
</evidence>
<feature type="active site" description="Proton donor/acceptor" evidence="3">
    <location>
        <position position="393"/>
    </location>
</feature>
<dbReference type="SMART" id="SM00631">
    <property type="entry name" value="Zn_pept"/>
    <property type="match status" value="1"/>
</dbReference>
<feature type="domain" description="Peptidase M14" evidence="5">
    <location>
        <begin position="89"/>
        <end position="427"/>
    </location>
</feature>
<reference evidence="6 7" key="1">
    <citation type="submission" date="2024-10" db="EMBL/GenBank/DDBJ databases">
        <title>Updated reference genomes for cyclostephanoid diatoms.</title>
        <authorList>
            <person name="Roberts W.R."/>
            <person name="Alverson A.J."/>
        </authorList>
    </citation>
    <scope>NUCLEOTIDE SEQUENCE [LARGE SCALE GENOMIC DNA]</scope>
    <source>
        <strain evidence="6 7">AJA232-27</strain>
    </source>
</reference>
<feature type="compositionally biased region" description="Polar residues" evidence="4">
    <location>
        <begin position="611"/>
        <end position="625"/>
    </location>
</feature>
<accession>A0ABD3LYR5</accession>
<dbReference type="Proteomes" id="UP001530293">
    <property type="component" value="Unassembled WGS sequence"/>
</dbReference>
<keyword evidence="7" id="KW-1185">Reference proteome</keyword>
<evidence type="ECO:0000313" key="6">
    <source>
        <dbReference type="EMBL" id="KAL3756889.1"/>
    </source>
</evidence>
<comment type="caution">
    <text evidence="6">The sequence shown here is derived from an EMBL/GenBank/DDBJ whole genome shotgun (WGS) entry which is preliminary data.</text>
</comment>
<protein>
    <recommendedName>
        <fullName evidence="5">Peptidase M14 domain-containing protein</fullName>
    </recommendedName>
</protein>
<dbReference type="InterPro" id="IPR000834">
    <property type="entry name" value="Peptidase_M14"/>
</dbReference>
<dbReference type="PANTHER" id="PTHR11705">
    <property type="entry name" value="PROTEASE FAMILY M14 CARBOXYPEPTIDASE A,B"/>
    <property type="match status" value="1"/>
</dbReference>
<proteinExistence type="inferred from homology"/>
<dbReference type="PROSITE" id="PS52035">
    <property type="entry name" value="PEPTIDASE_M14"/>
    <property type="match status" value="1"/>
</dbReference>
<dbReference type="AlphaFoldDB" id="A0ABD3LYR5"/>
<dbReference type="PANTHER" id="PTHR11705:SF119">
    <property type="entry name" value="OS02G0119300 PROTEIN"/>
    <property type="match status" value="1"/>
</dbReference>
<feature type="region of interest" description="Disordered" evidence="4">
    <location>
        <begin position="581"/>
        <end position="666"/>
    </location>
</feature>
<name>A0ABD3LYR5_9STRA</name>
<comment type="similarity">
    <text evidence="2 3">Belongs to the peptidase M14 family.</text>
</comment>
<sequence length="706" mass="76721">MIMASAASWSDSDRIIVMKSKPLHSSHRHESHARRRHHHPGLLVTVLAVMITTSQLTTPVKAQQQSSSSSYSTIDGFSCFRNIDGMMQSMFDLADAYPHLASITDIGDSYMKSSGGGSNANTDLDVPTEGYDIYAMNITFSGSDDNDSSSSYQYSSTTDSKGRILITSGMHAREIAPPELTMRLAEHLLQSYGTDSDITWLLHHTEIHIIFYVNPDGRYIAENYQYLEWRKNGDDQESSCSYGLYGVDINRNFDFIWGDLNGSSDDPCMDDYHGLGPESEPETQAVVNYARALFPESQRKNDPESEMDIPLGDDIMGMYVDIHAEGGYVYYPWGHEDLMSPDDDALQALGRKIASFNDYKLWAPGSPDFLYPAAGDSSDYAYGVLGVASFGLELGHAFYEDCDLFEGTILPTNRDALLYAAKLAKKPFSLVKGPDIVDLSIGIDSDDVMTLTAVASDSQMVNGLHSTGDQDVTKVQLYVDVHPDDYADGDVTFEMTSGEISGFQTSFLLESNLPSSVGSGRHMLFAQAVDSDGSLGPVMSVFFDVDRVVADSESPTQSPLASSSSAPSAQANIAEALETVPTKAPTVEPTPLPSSLPTPTQSSSPSTLPSYQISTRPSSDPTIMVSSSPSNQPSNSPSYDVQTTPRPTPQSLPIDTTQKPSSTTPTLDQIDTIVASEAEAPSSSGAYLQTFQLYFLYLPALMYACL</sequence>
<comment type="cofactor">
    <cofactor evidence="1">
        <name>Zn(2+)</name>
        <dbReference type="ChEBI" id="CHEBI:29105"/>
    </cofactor>
</comment>
<dbReference type="Gene3D" id="3.40.630.10">
    <property type="entry name" value="Zn peptidases"/>
    <property type="match status" value="1"/>
</dbReference>
<evidence type="ECO:0000259" key="5">
    <source>
        <dbReference type="PROSITE" id="PS52035"/>
    </source>
</evidence>